<evidence type="ECO:0000256" key="1">
    <source>
        <dbReference type="SAM" id="MobiDB-lite"/>
    </source>
</evidence>
<dbReference type="Pfam" id="PF05787">
    <property type="entry name" value="PhoX"/>
    <property type="match status" value="1"/>
</dbReference>
<gene>
    <name evidence="2" type="ORF">AVL62_11790</name>
</gene>
<dbReference type="InterPro" id="IPR008557">
    <property type="entry name" value="PhoX"/>
</dbReference>
<dbReference type="PANTHER" id="PTHR35399">
    <property type="entry name" value="SLR8030 PROTEIN"/>
    <property type="match status" value="1"/>
</dbReference>
<dbReference type="AlphaFoldDB" id="A0A0W8IAC2"/>
<dbReference type="Proteomes" id="UP000054837">
    <property type="component" value="Unassembled WGS sequence"/>
</dbReference>
<dbReference type="RefSeq" id="WP_058890557.1">
    <property type="nucleotide sequence ID" value="NZ_LQBL01000011.1"/>
</dbReference>
<dbReference type="EMBL" id="LQBL01000011">
    <property type="protein sequence ID" value="KUG56811.1"/>
    <property type="molecule type" value="Genomic_DNA"/>
</dbReference>
<feature type="compositionally biased region" description="Gly residues" evidence="1">
    <location>
        <begin position="86"/>
        <end position="98"/>
    </location>
</feature>
<sequence>MTQLTGRRSLLPLLAAHPGGRSPATCRYRCGDACSQPVPNTSDNSYFGDVARSAVARRAVLAGGTAALAGAAWSAAPGAAAAAGEPEGGLPGAQGRGRGFPSISPTPADVDDLVVPEGFTWAPVISWGDPVEPGAPRFDVDRQSVEAQKGQAGYNADYLTLLQDGDRGWRRRRGVIVFNNEYTNPELMFPDWSGEVTAEQAEIEMAAHGMTIVEVRRTNDRSPWTYQRRGTRNRRIHAWTAFALDGPAAGQDWMRTSTDRRGRRVLGTLNNCAGGDTPWGTVLSGEENVNQYFDATGAPDPEGRLARYGITSGGRGWEQADRRFSVLAEPNEVNRFGWIVEVDPDDPGSTPVKHTALGRFKHEGATIRLAEDGRAVAYMGDDERFDYIYKFVSRRRYREGDKRHNMRLLSDGDLYVARFTGDGLQDGQYDGDGEWLPLVVDGESRVEGMSVAEVCTWTRLAADRVGPTKMDRPEDVQPDPTTGRVYVALTNNTARTPGQIDEANPRANNKFGHVIEWREAGDDAAALRFRWKIVLVAGDPADPSTYFSGLDRRGVTPISCPDNVAFDGEPGHLWISTDGAPGTIGTCDGLFRMPTTGRDRGLVQQFLSVPTGAECCGPVISWKDRSVLVSVQHPGEGGSSAYPYLGDSVPRPGVAHVFPGRKRPR</sequence>
<organism evidence="2 3">
    <name type="scientific">Serinicoccus chungangensis</name>
    <dbReference type="NCBI Taxonomy" id="767452"/>
    <lineage>
        <taxon>Bacteria</taxon>
        <taxon>Bacillati</taxon>
        <taxon>Actinomycetota</taxon>
        <taxon>Actinomycetes</taxon>
        <taxon>Micrococcales</taxon>
        <taxon>Ornithinimicrobiaceae</taxon>
        <taxon>Serinicoccus</taxon>
    </lineage>
</organism>
<dbReference type="InterPro" id="IPR006311">
    <property type="entry name" value="TAT_signal"/>
</dbReference>
<accession>A0A0W8IAC2</accession>
<evidence type="ECO:0000313" key="3">
    <source>
        <dbReference type="Proteomes" id="UP000054837"/>
    </source>
</evidence>
<dbReference type="PROSITE" id="PS51318">
    <property type="entry name" value="TAT"/>
    <property type="match status" value="1"/>
</dbReference>
<feature type="region of interest" description="Disordered" evidence="1">
    <location>
        <begin position="81"/>
        <end position="105"/>
    </location>
</feature>
<protein>
    <submittedName>
        <fullName evidence="2">Phosphatase</fullName>
    </submittedName>
</protein>
<comment type="caution">
    <text evidence="2">The sequence shown here is derived from an EMBL/GenBank/DDBJ whole genome shotgun (WGS) entry which is preliminary data.</text>
</comment>
<name>A0A0W8IAC2_9MICO</name>
<keyword evidence="3" id="KW-1185">Reference proteome</keyword>
<reference evidence="2 3" key="1">
    <citation type="submission" date="2015-12" db="EMBL/GenBank/DDBJ databases">
        <title>Serinicoccus chungangenesis strain CD08_5 genome sequencing and assembly.</title>
        <authorList>
            <person name="Chander A.M."/>
            <person name="Kaur G."/>
            <person name="Nair G.R."/>
            <person name="Dhawan D.K."/>
            <person name="Kochhar R.K."/>
            <person name="Mayilraj S."/>
            <person name="Bhadada S.K."/>
        </authorList>
    </citation>
    <scope>NUCLEOTIDE SEQUENCE [LARGE SCALE GENOMIC DNA]</scope>
    <source>
        <strain evidence="2 3">CD08_5</strain>
    </source>
</reference>
<dbReference type="PANTHER" id="PTHR35399:SF2">
    <property type="entry name" value="DUF839 DOMAIN-CONTAINING PROTEIN"/>
    <property type="match status" value="1"/>
</dbReference>
<dbReference type="OrthoDB" id="9801383at2"/>
<evidence type="ECO:0000313" key="2">
    <source>
        <dbReference type="EMBL" id="KUG56811.1"/>
    </source>
</evidence>
<proteinExistence type="predicted"/>
<dbReference type="STRING" id="767452.AVL62_11790"/>